<dbReference type="Gene3D" id="4.10.1110.10">
    <property type="entry name" value="AN1-like Zinc finger"/>
    <property type="match status" value="2"/>
</dbReference>
<accession>A0A9Q0H8T5</accession>
<evidence type="ECO:0000256" key="1">
    <source>
        <dbReference type="ARBA" id="ARBA00003732"/>
    </source>
</evidence>
<dbReference type="FunFam" id="4.10.1110.10:FF:000003">
    <property type="entry name" value="AN1-type zinc finger protein 2B isoform X1"/>
    <property type="match status" value="1"/>
</dbReference>
<dbReference type="EMBL" id="JAMYWD010000009">
    <property type="protein sequence ID" value="KAJ4961365.1"/>
    <property type="molecule type" value="Genomic_DNA"/>
</dbReference>
<keyword evidence="2" id="KW-0479">Metal-binding</keyword>
<comment type="caution">
    <text evidence="9">The sequence shown here is derived from an EMBL/GenBank/DDBJ whole genome shotgun (WGS) entry which is preliminary data.</text>
</comment>
<evidence type="ECO:0000313" key="10">
    <source>
        <dbReference type="Proteomes" id="UP001141806"/>
    </source>
</evidence>
<name>A0A9Q0H8T5_9MAGN</name>
<evidence type="ECO:0000256" key="6">
    <source>
        <dbReference type="PROSITE-ProRule" id="PRU00449"/>
    </source>
</evidence>
<dbReference type="Proteomes" id="UP001141806">
    <property type="component" value="Unassembled WGS sequence"/>
</dbReference>
<evidence type="ECO:0000256" key="3">
    <source>
        <dbReference type="ARBA" id="ARBA00022737"/>
    </source>
</evidence>
<dbReference type="PROSITE" id="PS51039">
    <property type="entry name" value="ZF_AN1"/>
    <property type="match status" value="2"/>
</dbReference>
<feature type="domain" description="AN1-type" evidence="8">
    <location>
        <begin position="9"/>
        <end position="57"/>
    </location>
</feature>
<feature type="domain" description="AN1-type" evidence="8">
    <location>
        <begin position="96"/>
        <end position="146"/>
    </location>
</feature>
<dbReference type="GO" id="GO:0005737">
    <property type="term" value="C:cytoplasm"/>
    <property type="evidence" value="ECO:0007669"/>
    <property type="project" value="TreeGrafter"/>
</dbReference>
<feature type="region of interest" description="Disordered" evidence="7">
    <location>
        <begin position="170"/>
        <end position="190"/>
    </location>
</feature>
<dbReference type="SMART" id="SM00154">
    <property type="entry name" value="ZnF_AN1"/>
    <property type="match status" value="2"/>
</dbReference>
<evidence type="ECO:0000256" key="5">
    <source>
        <dbReference type="ARBA" id="ARBA00022833"/>
    </source>
</evidence>
<dbReference type="OrthoDB" id="431929at2759"/>
<dbReference type="Pfam" id="PF01428">
    <property type="entry name" value="zf-AN1"/>
    <property type="match status" value="2"/>
</dbReference>
<dbReference type="PANTHER" id="PTHR14677">
    <property type="entry name" value="ARSENITE INDUCUBLE RNA ASSOCIATED PROTEIN AIP-1-RELATED"/>
    <property type="match status" value="1"/>
</dbReference>
<evidence type="ECO:0000256" key="7">
    <source>
        <dbReference type="SAM" id="MobiDB-lite"/>
    </source>
</evidence>
<evidence type="ECO:0000259" key="8">
    <source>
        <dbReference type="PROSITE" id="PS51039"/>
    </source>
</evidence>
<dbReference type="AlphaFoldDB" id="A0A9Q0H8T5"/>
<dbReference type="InterPro" id="IPR035896">
    <property type="entry name" value="AN1-like_Znf"/>
</dbReference>
<reference evidence="9" key="1">
    <citation type="journal article" date="2023" name="Plant J.">
        <title>The genome of the king protea, Protea cynaroides.</title>
        <authorList>
            <person name="Chang J."/>
            <person name="Duong T.A."/>
            <person name="Schoeman C."/>
            <person name="Ma X."/>
            <person name="Roodt D."/>
            <person name="Barker N."/>
            <person name="Li Z."/>
            <person name="Van de Peer Y."/>
            <person name="Mizrachi E."/>
        </authorList>
    </citation>
    <scope>NUCLEOTIDE SEQUENCE</scope>
    <source>
        <tissue evidence="9">Young leaves</tissue>
    </source>
</reference>
<dbReference type="SUPFAM" id="SSF118310">
    <property type="entry name" value="AN1-like Zinc finger"/>
    <property type="match status" value="2"/>
</dbReference>
<dbReference type="PANTHER" id="PTHR14677:SF20">
    <property type="entry name" value="ZINC FINGER AN1-TYPE CONTAINING 2A-RELATED"/>
    <property type="match status" value="1"/>
</dbReference>
<evidence type="ECO:0000256" key="2">
    <source>
        <dbReference type="ARBA" id="ARBA00022723"/>
    </source>
</evidence>
<dbReference type="InterPro" id="IPR000058">
    <property type="entry name" value="Znf_AN1"/>
</dbReference>
<keyword evidence="4 6" id="KW-0863">Zinc-finger</keyword>
<evidence type="ECO:0000313" key="9">
    <source>
        <dbReference type="EMBL" id="KAJ4961365.1"/>
    </source>
</evidence>
<keyword evidence="10" id="KW-1185">Reference proteome</keyword>
<keyword evidence="5" id="KW-0862">Zinc</keyword>
<keyword evidence="3" id="KW-0677">Repeat</keyword>
<dbReference type="GO" id="GO:0008270">
    <property type="term" value="F:zinc ion binding"/>
    <property type="evidence" value="ECO:0007669"/>
    <property type="project" value="UniProtKB-KW"/>
</dbReference>
<organism evidence="9 10">
    <name type="scientific">Protea cynaroides</name>
    <dbReference type="NCBI Taxonomy" id="273540"/>
    <lineage>
        <taxon>Eukaryota</taxon>
        <taxon>Viridiplantae</taxon>
        <taxon>Streptophyta</taxon>
        <taxon>Embryophyta</taxon>
        <taxon>Tracheophyta</taxon>
        <taxon>Spermatophyta</taxon>
        <taxon>Magnoliopsida</taxon>
        <taxon>Proteales</taxon>
        <taxon>Proteaceae</taxon>
        <taxon>Protea</taxon>
    </lineage>
</organism>
<gene>
    <name evidence="9" type="ORF">NE237_021275</name>
</gene>
<proteinExistence type="predicted"/>
<evidence type="ECO:0000256" key="4">
    <source>
        <dbReference type="ARBA" id="ARBA00022771"/>
    </source>
</evidence>
<comment type="function">
    <text evidence="1">May be involved in environmental stress response.</text>
</comment>
<sequence>MAGGTEAFPDLGRHCQHEDCHQLDFLPFECDGCRKVFCSEHRSYRSHECPKSDHKSRKVVVCEICSVSIETTGSNEEDEKVVLEKHERSGDCDPSKKKKPKCPVKRCKETLTFSNTNTCRICQQKVCLKHRFPADHVCRQPVNAAVASGTNKFLLALAARKGIHCAASTASVSPSSSSRASSGPPSVKAH</sequence>
<protein>
    <recommendedName>
        <fullName evidence="8">AN1-type domain-containing protein</fullName>
    </recommendedName>
</protein>